<reference evidence="1" key="1">
    <citation type="journal article" date="2021" name="Proc. Natl. Acad. Sci. U.S.A.">
        <title>A Catalog of Tens of Thousands of Viruses from Human Metagenomes Reveals Hidden Associations with Chronic Diseases.</title>
        <authorList>
            <person name="Tisza M.J."/>
            <person name="Buck C.B."/>
        </authorList>
    </citation>
    <scope>NUCLEOTIDE SEQUENCE</scope>
    <source>
        <strain evidence="1">Cts3e7</strain>
    </source>
</reference>
<dbReference type="EMBL" id="BK059126">
    <property type="protein sequence ID" value="DAE32642.1"/>
    <property type="molecule type" value="Genomic_DNA"/>
</dbReference>
<evidence type="ECO:0000313" key="1">
    <source>
        <dbReference type="EMBL" id="DAE32642.1"/>
    </source>
</evidence>
<protein>
    <submittedName>
        <fullName evidence="1">Uncharacterized protein</fullName>
    </submittedName>
</protein>
<proteinExistence type="predicted"/>
<sequence length="33" mass="3966">MYKLYIVRIFDSPLLVSSKFTYKIVCHNTILQM</sequence>
<name>A0A8S5RNB9_9VIRU</name>
<accession>A0A8S5RNB9</accession>
<organism evidence="1">
    <name type="scientific">Virus sp. cts3e7</name>
    <dbReference type="NCBI Taxonomy" id="2825802"/>
    <lineage>
        <taxon>Viruses</taxon>
    </lineage>
</organism>